<evidence type="ECO:0000313" key="13">
    <source>
        <dbReference type="Proteomes" id="UP000310066"/>
    </source>
</evidence>
<protein>
    <recommendedName>
        <fullName evidence="3">alpha-glucosidase</fullName>
        <ecNumber evidence="3">3.2.1.20</ecNumber>
    </recommendedName>
</protein>
<dbReference type="Proteomes" id="UP000310066">
    <property type="component" value="Unassembled WGS sequence"/>
</dbReference>
<dbReference type="GO" id="GO:0005975">
    <property type="term" value="P:carbohydrate metabolic process"/>
    <property type="evidence" value="ECO:0007669"/>
    <property type="project" value="InterPro"/>
</dbReference>
<comment type="caution">
    <text evidence="12">The sequence shown here is derived from an EMBL/GenBank/DDBJ whole genome shotgun (WGS) entry which is preliminary data.</text>
</comment>
<dbReference type="PROSITE" id="PS00707">
    <property type="entry name" value="GLYCOSYL_HYDROL_F31_2"/>
    <property type="match status" value="1"/>
</dbReference>
<evidence type="ECO:0000259" key="10">
    <source>
        <dbReference type="Pfam" id="PF01055"/>
    </source>
</evidence>
<sequence>MPSINVSLKDGASADQLDAAKKQVTDQGGKITNEFKLIKGFTAEFPADKVHSLQSNEHLNVEADGQVKTQVDAAPSLTPTVYDPVAPNAQQCPGYTASNAQNTSSGFTADLTIAGSHCQAYGNDINDLTLEVQYQSKDRLNVKIYPKNITPENSTQYILPSSLVMQPEWDGKTTAEESDLALTWSNEPTFQFKITRTTNGEELFSTYGHVIVFEDQFLELVTNMVENYNVYGLAENIHDWRLGNNYTQTFWATDSGNTVDGNVYGTFPWYQETRYNAGGNTTSHGVYGRNALGQEWLLRENNITYRTLGGSFDFYFLSGQNADGSSSALTTIQQFTQDCVGVPAMQQYWTFGFHQCRWGYENVSVVQAVVAGYRDANIPLECMWNDIDIYDLYRDFTNDPNTYPSSELQAFIASLHANGQHYVPIVDSNVYHPNPDNASDAYAPFARGAALGTFIRDPTTGDFYIGDNWPGFSVWADWLVQSSRDWWTSELARWYNDTSFDGIWIDLSEPSSFCVGSCGNGRLSENPVHPPFELPGDPYQGNYNYPEGFNVSNATEAASVTSASASQASYLASHTLLPVPVMTTQGRTEPTPGVKNLNFPPYVLNAVQAGHSLLKGTVAPNATHNDAYNTTEYYMHNLFGYQISNATYQALLAVFPNKRPFTVGRSTFAGSGRFTAHWGGDNTSTWGSMFLSISQALTFMMSGLPMFGADTCGFSGNTDNDLCSRWMSLSAFFPFYRNHNVKATISQEAYRWSSVAEASRRAMSVRYSLLTYMYTLFYYAHTQGDTVMRALAWEFPNDPSLAGTYTQFLLGPSLLITPVLVPNVESVNGVFPGIGEGTNWYDWYTLQPVVAQAHENVTLSAPITHINVHVRGGAILPLQAPAYTTAETRANPYSLLVALDESGQASGSLYLDDGESLVQEATKLIQFSYTANCLSTTINGTYHATSPLANVTIAGAPSLPKDMSLTIAGQPCEASKVVLDYSGGVLYVSGIEPFTPSGA</sequence>
<dbReference type="SUPFAM" id="SSF51011">
    <property type="entry name" value="Glycosyl hydrolase domain"/>
    <property type="match status" value="1"/>
</dbReference>
<keyword evidence="7 9" id="KW-0326">Glycosidase</keyword>
<dbReference type="SUPFAM" id="SSF74650">
    <property type="entry name" value="Galactose mutarotase-like"/>
    <property type="match status" value="1"/>
</dbReference>
<dbReference type="Gene3D" id="3.30.70.80">
    <property type="entry name" value="Peptidase S8 propeptide/proteinase inhibitor I9"/>
    <property type="match status" value="1"/>
</dbReference>
<dbReference type="Pfam" id="PF21365">
    <property type="entry name" value="Glyco_hydro_31_3rd"/>
    <property type="match status" value="1"/>
</dbReference>
<dbReference type="PANTHER" id="PTHR22762">
    <property type="entry name" value="ALPHA-GLUCOSIDASE"/>
    <property type="match status" value="1"/>
</dbReference>
<keyword evidence="6" id="KW-0325">Glycoprotein</keyword>
<dbReference type="InterPro" id="IPR037045">
    <property type="entry name" value="S8pro/Inhibitor_I9_sf"/>
</dbReference>
<dbReference type="InterPro" id="IPR000322">
    <property type="entry name" value="Glyco_hydro_31_TIM"/>
</dbReference>
<evidence type="ECO:0000256" key="1">
    <source>
        <dbReference type="ARBA" id="ARBA00001657"/>
    </source>
</evidence>
<keyword evidence="5 9" id="KW-0378">Hydrolase</keyword>
<dbReference type="STRING" id="329885.A0A4U0VFB0"/>
<dbReference type="InterPro" id="IPR013780">
    <property type="entry name" value="Glyco_hydro_b"/>
</dbReference>
<feature type="domain" description="Glycoside hydrolase family 31 TIM barrel" evidence="10">
    <location>
        <begin position="343"/>
        <end position="776"/>
    </location>
</feature>
<dbReference type="InterPro" id="IPR048395">
    <property type="entry name" value="Glyco_hydro_31_C"/>
</dbReference>
<dbReference type="Pfam" id="PF01055">
    <property type="entry name" value="Glyco_hydro_31_2nd"/>
    <property type="match status" value="1"/>
</dbReference>
<dbReference type="CDD" id="cd14752">
    <property type="entry name" value="GH31_N"/>
    <property type="match status" value="1"/>
</dbReference>
<feature type="domain" description="Glycosyl hydrolase family 31 C-terminal" evidence="11">
    <location>
        <begin position="784"/>
        <end position="876"/>
    </location>
</feature>
<evidence type="ECO:0000313" key="12">
    <source>
        <dbReference type="EMBL" id="TKA47800.1"/>
    </source>
</evidence>
<dbReference type="Gene3D" id="2.60.40.1180">
    <property type="entry name" value="Golgi alpha-mannosidase II"/>
    <property type="match status" value="2"/>
</dbReference>
<evidence type="ECO:0000256" key="5">
    <source>
        <dbReference type="ARBA" id="ARBA00022801"/>
    </source>
</evidence>
<evidence type="ECO:0000259" key="11">
    <source>
        <dbReference type="Pfam" id="PF21365"/>
    </source>
</evidence>
<dbReference type="InterPro" id="IPR017853">
    <property type="entry name" value="GH"/>
</dbReference>
<dbReference type="OrthoDB" id="5839090at2759"/>
<dbReference type="Gene3D" id="3.20.20.80">
    <property type="entry name" value="Glycosidases"/>
    <property type="match status" value="2"/>
</dbReference>
<comment type="similarity">
    <text evidence="8">Belongs to the protease inhibitor I9 family.</text>
</comment>
<reference evidence="12 13" key="1">
    <citation type="submission" date="2017-03" db="EMBL/GenBank/DDBJ databases">
        <title>Genomes of endolithic fungi from Antarctica.</title>
        <authorList>
            <person name="Coleine C."/>
            <person name="Masonjones S."/>
            <person name="Stajich J.E."/>
        </authorList>
    </citation>
    <scope>NUCLEOTIDE SEQUENCE [LARGE SCALE GENOMIC DNA]</scope>
    <source>
        <strain evidence="12 13">CCFEE 5311</strain>
    </source>
</reference>
<dbReference type="EC" id="3.2.1.20" evidence="3"/>
<dbReference type="GO" id="GO:0004866">
    <property type="term" value="F:endopeptidase inhibitor activity"/>
    <property type="evidence" value="ECO:0007669"/>
    <property type="project" value="UniProtKB-ARBA"/>
</dbReference>
<comment type="similarity">
    <text evidence="2 9">Belongs to the glycosyl hydrolase 31 family.</text>
</comment>
<dbReference type="CDD" id="cd06602">
    <property type="entry name" value="GH31_MGAM_SI_GAA"/>
    <property type="match status" value="1"/>
</dbReference>
<evidence type="ECO:0000256" key="3">
    <source>
        <dbReference type="ARBA" id="ARBA00012741"/>
    </source>
</evidence>
<proteinExistence type="inferred from homology"/>
<evidence type="ECO:0000256" key="7">
    <source>
        <dbReference type="ARBA" id="ARBA00023295"/>
    </source>
</evidence>
<evidence type="ECO:0000256" key="6">
    <source>
        <dbReference type="ARBA" id="ARBA00023180"/>
    </source>
</evidence>
<dbReference type="GO" id="GO:0030246">
    <property type="term" value="F:carbohydrate binding"/>
    <property type="evidence" value="ECO:0007669"/>
    <property type="project" value="InterPro"/>
</dbReference>
<evidence type="ECO:0000256" key="8">
    <source>
        <dbReference type="ARBA" id="ARBA00038069"/>
    </source>
</evidence>
<comment type="catalytic activity">
    <reaction evidence="1">
        <text>Hydrolysis of terminal, non-reducing (1-&gt;4)-linked alpha-D-glucose residues with release of alpha-D-glucose.</text>
        <dbReference type="EC" id="3.2.1.20"/>
    </reaction>
</comment>
<dbReference type="FunFam" id="3.30.70.80:FF:000005">
    <property type="entry name" value="Proteinase inhibitor I2B"/>
    <property type="match status" value="1"/>
</dbReference>
<dbReference type="PANTHER" id="PTHR22762:SF133">
    <property type="entry name" value="P-TYPE DOMAIN-CONTAINING PROTEIN"/>
    <property type="match status" value="1"/>
</dbReference>
<dbReference type="GO" id="GO:0004558">
    <property type="term" value="F:alpha-1,4-glucosidase activity"/>
    <property type="evidence" value="ECO:0007669"/>
    <property type="project" value="UniProtKB-EC"/>
</dbReference>
<organism evidence="12 13">
    <name type="scientific">Friedmanniomyces endolithicus</name>
    <dbReference type="NCBI Taxonomy" id="329885"/>
    <lineage>
        <taxon>Eukaryota</taxon>
        <taxon>Fungi</taxon>
        <taxon>Dikarya</taxon>
        <taxon>Ascomycota</taxon>
        <taxon>Pezizomycotina</taxon>
        <taxon>Dothideomycetes</taxon>
        <taxon>Dothideomycetidae</taxon>
        <taxon>Mycosphaerellales</taxon>
        <taxon>Teratosphaeriaceae</taxon>
        <taxon>Friedmanniomyces</taxon>
    </lineage>
</organism>
<dbReference type="AlphaFoldDB" id="A0A4U0VFB0"/>
<evidence type="ECO:0000256" key="2">
    <source>
        <dbReference type="ARBA" id="ARBA00007806"/>
    </source>
</evidence>
<keyword evidence="4" id="KW-0732">Signal</keyword>
<evidence type="ECO:0000256" key="9">
    <source>
        <dbReference type="RuleBase" id="RU361185"/>
    </source>
</evidence>
<dbReference type="Gene3D" id="2.60.40.1760">
    <property type="entry name" value="glycosyl hydrolase (family 31)"/>
    <property type="match status" value="1"/>
</dbReference>
<evidence type="ECO:0000256" key="4">
    <source>
        <dbReference type="ARBA" id="ARBA00022729"/>
    </source>
</evidence>
<dbReference type="FunFam" id="2.60.40.1180:FF:000001">
    <property type="entry name" value="Maltase-glucoamylase, intestinal"/>
    <property type="match status" value="1"/>
</dbReference>
<name>A0A4U0VFB0_9PEZI</name>
<dbReference type="InterPro" id="IPR030459">
    <property type="entry name" value="Glyco_hydro_31_CS"/>
</dbReference>
<gene>
    <name evidence="12" type="ORF">B0A54_02174</name>
</gene>
<dbReference type="SUPFAM" id="SSF54897">
    <property type="entry name" value="Protease propeptides/inhibitors"/>
    <property type="match status" value="1"/>
</dbReference>
<accession>A0A4U0VFB0</accession>
<dbReference type="SUPFAM" id="SSF51445">
    <property type="entry name" value="(Trans)glycosidases"/>
    <property type="match status" value="1"/>
</dbReference>
<dbReference type="EMBL" id="NAJP01000005">
    <property type="protein sequence ID" value="TKA47800.1"/>
    <property type="molecule type" value="Genomic_DNA"/>
</dbReference>
<dbReference type="InterPro" id="IPR011013">
    <property type="entry name" value="Gal_mutarotase_sf_dom"/>
</dbReference>